<protein>
    <submittedName>
        <fullName evidence="1">Uncharacterized protein</fullName>
    </submittedName>
</protein>
<accession>A0A7W5A1Z9</accession>
<sequence>MREMLGAAKDPDFNLKLLPGWERHTPNSADRTAIDEALKRRMMAANRPDLHAALKVHLDQTFRSMQEQGVIAYFAATSETEGRAYVPGSIVATIRRSPAGQSLDAYVADAIRNLGATPLFEDKRFIRFERESSKTVEGELVDVSTICYITPIPGSNRRRGLQLTASLARPPEMKATDEMFVAWKTALDVCVSTLRWERPAGHS</sequence>
<organism evidence="1 2">
    <name type="scientific">Nocardioides albus</name>
    <dbReference type="NCBI Taxonomy" id="1841"/>
    <lineage>
        <taxon>Bacteria</taxon>
        <taxon>Bacillati</taxon>
        <taxon>Actinomycetota</taxon>
        <taxon>Actinomycetes</taxon>
        <taxon>Propionibacteriales</taxon>
        <taxon>Nocardioidaceae</taxon>
        <taxon>Nocardioides</taxon>
    </lineage>
</organism>
<dbReference type="EMBL" id="JACHXG010000002">
    <property type="protein sequence ID" value="MBB3088177.1"/>
    <property type="molecule type" value="Genomic_DNA"/>
</dbReference>
<reference evidence="1 2" key="1">
    <citation type="submission" date="2020-08" db="EMBL/GenBank/DDBJ databases">
        <title>Genomic Encyclopedia of Type Strains, Phase III (KMG-III): the genomes of soil and plant-associated and newly described type strains.</title>
        <authorList>
            <person name="Whitman W."/>
        </authorList>
    </citation>
    <scope>NUCLEOTIDE SEQUENCE [LARGE SCALE GENOMIC DNA]</scope>
    <source>
        <strain evidence="1 2">CECT 3302</strain>
    </source>
</reference>
<dbReference type="Proteomes" id="UP000577707">
    <property type="component" value="Unassembled WGS sequence"/>
</dbReference>
<gene>
    <name evidence="1" type="ORF">FHS12_001110</name>
</gene>
<evidence type="ECO:0000313" key="1">
    <source>
        <dbReference type="EMBL" id="MBB3088177.1"/>
    </source>
</evidence>
<dbReference type="AlphaFoldDB" id="A0A7W5A1Z9"/>
<evidence type="ECO:0000313" key="2">
    <source>
        <dbReference type="Proteomes" id="UP000577707"/>
    </source>
</evidence>
<comment type="caution">
    <text evidence="1">The sequence shown here is derived from an EMBL/GenBank/DDBJ whole genome shotgun (WGS) entry which is preliminary data.</text>
</comment>
<keyword evidence="2" id="KW-1185">Reference proteome</keyword>
<proteinExistence type="predicted"/>
<name>A0A7W5A1Z9_9ACTN</name>